<dbReference type="SUPFAM" id="SSF53448">
    <property type="entry name" value="Nucleotide-diphospho-sugar transferases"/>
    <property type="match status" value="1"/>
</dbReference>
<dbReference type="GO" id="GO:0051999">
    <property type="term" value="P:mannosyl-inositol phosphorylceramide biosynthetic process"/>
    <property type="evidence" value="ECO:0007669"/>
    <property type="project" value="TreeGrafter"/>
</dbReference>
<evidence type="ECO:0000313" key="3">
    <source>
        <dbReference type="EMBL" id="VFT87838.1"/>
    </source>
</evidence>
<proteinExistence type="predicted"/>
<dbReference type="EMBL" id="CAADRA010005263">
    <property type="protein sequence ID" value="VFT87838.1"/>
    <property type="molecule type" value="Genomic_DNA"/>
</dbReference>
<reference evidence="3 4" key="1">
    <citation type="submission" date="2019-03" db="EMBL/GenBank/DDBJ databases">
        <authorList>
            <person name="Gaulin E."/>
            <person name="Dumas B."/>
        </authorList>
    </citation>
    <scope>NUCLEOTIDE SEQUENCE [LARGE SCALE GENOMIC DNA]</scope>
    <source>
        <strain evidence="3">CBS 568.67</strain>
    </source>
</reference>
<dbReference type="Pfam" id="PF04488">
    <property type="entry name" value="Gly_transf_sug"/>
    <property type="match status" value="1"/>
</dbReference>
<name>A0A485KRR7_9STRA</name>
<dbReference type="InterPro" id="IPR029044">
    <property type="entry name" value="Nucleotide-diphossugar_trans"/>
</dbReference>
<dbReference type="Gene3D" id="3.90.550.20">
    <property type="match status" value="1"/>
</dbReference>
<dbReference type="GO" id="GO:0000030">
    <property type="term" value="F:mannosyltransferase activity"/>
    <property type="evidence" value="ECO:0007669"/>
    <property type="project" value="TreeGrafter"/>
</dbReference>
<dbReference type="Proteomes" id="UP000332933">
    <property type="component" value="Unassembled WGS sequence"/>
</dbReference>
<keyword evidence="1" id="KW-0808">Transferase</keyword>
<accession>A0A485KRR7</accession>
<evidence type="ECO:0000313" key="2">
    <source>
        <dbReference type="EMBL" id="KAF0698402.1"/>
    </source>
</evidence>
<sequence>MLQSRFKEQENIWKSHPGGQTVIPKRIHQIWLGPAPLDAFREWMKSWGALHPDWEYTLWTERDLGQWTLTNQMAFDAATNYGEKSDIWRYEILERHGGVYVDIDFECLRPLDAMHEHDGCSFYAGLSNTNTVEVNNALIGVVPHHPILQALIASITVQARQDHLIAQYAGLPLSAMPRTSTIERTGGMLATMNLNILNIVTSAQDLAF</sequence>
<dbReference type="InterPro" id="IPR051706">
    <property type="entry name" value="Glycosyltransferase_domain"/>
</dbReference>
<dbReference type="GO" id="GO:0016020">
    <property type="term" value="C:membrane"/>
    <property type="evidence" value="ECO:0007669"/>
    <property type="project" value="GOC"/>
</dbReference>
<reference evidence="2" key="2">
    <citation type="submission" date="2019-06" db="EMBL/GenBank/DDBJ databases">
        <title>Genomics analysis of Aphanomyces spp. identifies a new class of oomycete effector associated with host adaptation.</title>
        <authorList>
            <person name="Gaulin E."/>
        </authorList>
    </citation>
    <scope>NUCLEOTIDE SEQUENCE</scope>
    <source>
        <strain evidence="2">CBS 578.67</strain>
    </source>
</reference>
<dbReference type="PANTHER" id="PTHR32385">
    <property type="entry name" value="MANNOSYL PHOSPHORYLINOSITOL CERAMIDE SYNTHASE"/>
    <property type="match status" value="1"/>
</dbReference>
<dbReference type="PANTHER" id="PTHR32385:SF15">
    <property type="entry name" value="INOSITOL PHOSPHOCERAMIDE MANNOSYLTRANSFERASE 1"/>
    <property type="match status" value="1"/>
</dbReference>
<evidence type="ECO:0000256" key="1">
    <source>
        <dbReference type="ARBA" id="ARBA00022679"/>
    </source>
</evidence>
<protein>
    <submittedName>
        <fullName evidence="3">Aste57867_10970 protein</fullName>
    </submittedName>
</protein>
<dbReference type="InterPro" id="IPR007577">
    <property type="entry name" value="GlycoTrfase_DXD_sugar-bd_CS"/>
</dbReference>
<organism evidence="3 4">
    <name type="scientific">Aphanomyces stellatus</name>
    <dbReference type="NCBI Taxonomy" id="120398"/>
    <lineage>
        <taxon>Eukaryota</taxon>
        <taxon>Sar</taxon>
        <taxon>Stramenopiles</taxon>
        <taxon>Oomycota</taxon>
        <taxon>Saprolegniomycetes</taxon>
        <taxon>Saprolegniales</taxon>
        <taxon>Verrucalvaceae</taxon>
        <taxon>Aphanomyces</taxon>
    </lineage>
</organism>
<gene>
    <name evidence="3" type="primary">Aste57867_10970</name>
    <name evidence="2" type="ORF">As57867_010929</name>
    <name evidence="3" type="ORF">ASTE57867_10970</name>
</gene>
<evidence type="ECO:0000313" key="4">
    <source>
        <dbReference type="Proteomes" id="UP000332933"/>
    </source>
</evidence>
<dbReference type="OrthoDB" id="3647at2759"/>
<dbReference type="EMBL" id="VJMH01005242">
    <property type="protein sequence ID" value="KAF0698402.1"/>
    <property type="molecule type" value="Genomic_DNA"/>
</dbReference>
<dbReference type="AlphaFoldDB" id="A0A485KRR7"/>
<keyword evidence="4" id="KW-1185">Reference proteome</keyword>